<evidence type="ECO:0008006" key="4">
    <source>
        <dbReference type="Google" id="ProtNLM"/>
    </source>
</evidence>
<name>A0A6B0UNJ1_IXORI</name>
<evidence type="ECO:0000313" key="3">
    <source>
        <dbReference type="EMBL" id="MXU91379.1"/>
    </source>
</evidence>
<feature type="signal peptide" evidence="2">
    <location>
        <begin position="1"/>
        <end position="20"/>
    </location>
</feature>
<evidence type="ECO:0000256" key="2">
    <source>
        <dbReference type="SAM" id="SignalP"/>
    </source>
</evidence>
<keyword evidence="2" id="KW-0732">Signal</keyword>
<dbReference type="EMBL" id="GIFC01009296">
    <property type="protein sequence ID" value="MXU91379.1"/>
    <property type="molecule type" value="Transcribed_RNA"/>
</dbReference>
<accession>A0A6B0UNJ1</accession>
<proteinExistence type="predicted"/>
<evidence type="ECO:0000256" key="1">
    <source>
        <dbReference type="SAM" id="MobiDB-lite"/>
    </source>
</evidence>
<protein>
    <recommendedName>
        <fullName evidence="4">Secreted protein</fullName>
    </recommendedName>
</protein>
<organism evidence="3">
    <name type="scientific">Ixodes ricinus</name>
    <name type="common">Common tick</name>
    <name type="synonym">Acarus ricinus</name>
    <dbReference type="NCBI Taxonomy" id="34613"/>
    <lineage>
        <taxon>Eukaryota</taxon>
        <taxon>Metazoa</taxon>
        <taxon>Ecdysozoa</taxon>
        <taxon>Arthropoda</taxon>
        <taxon>Chelicerata</taxon>
        <taxon>Arachnida</taxon>
        <taxon>Acari</taxon>
        <taxon>Parasitiformes</taxon>
        <taxon>Ixodida</taxon>
        <taxon>Ixodoidea</taxon>
        <taxon>Ixodidae</taxon>
        <taxon>Ixodinae</taxon>
        <taxon>Ixodes</taxon>
    </lineage>
</organism>
<reference evidence="3" key="1">
    <citation type="submission" date="2019-12" db="EMBL/GenBank/DDBJ databases">
        <title>An insight into the sialome of adult female Ixodes ricinus ticks feeding for 6 days.</title>
        <authorList>
            <person name="Perner J."/>
            <person name="Ribeiro J.M.C."/>
        </authorList>
    </citation>
    <scope>NUCLEOTIDE SEQUENCE</scope>
    <source>
        <strain evidence="3">Semi-engorged</strain>
        <tissue evidence="3">Salivary glands</tissue>
    </source>
</reference>
<feature type="region of interest" description="Disordered" evidence="1">
    <location>
        <begin position="23"/>
        <end position="42"/>
    </location>
</feature>
<feature type="chain" id="PRO_5025421725" description="Secreted protein" evidence="2">
    <location>
        <begin position="21"/>
        <end position="122"/>
    </location>
</feature>
<dbReference type="AlphaFoldDB" id="A0A6B0UNJ1"/>
<sequence>MGSDARVLVLLLLEYGRPHALPGQPTGAPGAQNVVLGHGGHREPRRPVAQVLTPVHGRAPPGLQQRRRRRLEAVLRRRRGIRVVVGVQSKGALAGPALVAVEHVADHLARSASLATDPALRV</sequence>